<reference evidence="2" key="1">
    <citation type="submission" date="2021-01" db="EMBL/GenBank/DDBJ databases">
        <authorList>
            <consortium name="Genoscope - CEA"/>
            <person name="William W."/>
        </authorList>
    </citation>
    <scope>NUCLEOTIDE SEQUENCE</scope>
</reference>
<name>A0A8S1PTL2_9CILI</name>
<dbReference type="Proteomes" id="UP000692954">
    <property type="component" value="Unassembled WGS sequence"/>
</dbReference>
<keyword evidence="3" id="KW-1185">Reference proteome</keyword>
<dbReference type="OrthoDB" id="304675at2759"/>
<evidence type="ECO:0000313" key="2">
    <source>
        <dbReference type="EMBL" id="CAD8106667.1"/>
    </source>
</evidence>
<dbReference type="AlphaFoldDB" id="A0A8S1PTL2"/>
<gene>
    <name evidence="2" type="ORF">PSON_ATCC_30995.1.T0870097</name>
</gene>
<keyword evidence="1" id="KW-0732">Signal</keyword>
<accession>A0A8S1PTL2</accession>
<feature type="signal peptide" evidence="1">
    <location>
        <begin position="1"/>
        <end position="20"/>
    </location>
</feature>
<comment type="caution">
    <text evidence="2">The sequence shown here is derived from an EMBL/GenBank/DDBJ whole genome shotgun (WGS) entry which is preliminary data.</text>
</comment>
<sequence>MFKFIFILCIVLSLQKRIYNKKYEEDPLNPYEICQRKFCQNQADQCFSDSLCMSTQHNCFSKYYQQGSQNYKKLYYQCIKSNIKAKQYINCMETHCQQDLLFILSSIWQNP</sequence>
<protein>
    <recommendedName>
        <fullName evidence="4">Transmembrane protein</fullName>
    </recommendedName>
</protein>
<organism evidence="2 3">
    <name type="scientific">Paramecium sonneborni</name>
    <dbReference type="NCBI Taxonomy" id="65129"/>
    <lineage>
        <taxon>Eukaryota</taxon>
        <taxon>Sar</taxon>
        <taxon>Alveolata</taxon>
        <taxon>Ciliophora</taxon>
        <taxon>Intramacronucleata</taxon>
        <taxon>Oligohymenophorea</taxon>
        <taxon>Peniculida</taxon>
        <taxon>Parameciidae</taxon>
        <taxon>Paramecium</taxon>
    </lineage>
</organism>
<proteinExistence type="predicted"/>
<feature type="chain" id="PRO_5035895601" description="Transmembrane protein" evidence="1">
    <location>
        <begin position="21"/>
        <end position="111"/>
    </location>
</feature>
<evidence type="ECO:0008006" key="4">
    <source>
        <dbReference type="Google" id="ProtNLM"/>
    </source>
</evidence>
<dbReference type="EMBL" id="CAJJDN010000087">
    <property type="protein sequence ID" value="CAD8106667.1"/>
    <property type="molecule type" value="Genomic_DNA"/>
</dbReference>
<evidence type="ECO:0000313" key="3">
    <source>
        <dbReference type="Proteomes" id="UP000692954"/>
    </source>
</evidence>
<evidence type="ECO:0000256" key="1">
    <source>
        <dbReference type="SAM" id="SignalP"/>
    </source>
</evidence>